<dbReference type="InterPro" id="IPR036397">
    <property type="entry name" value="RNaseH_sf"/>
</dbReference>
<organism evidence="2 3">
    <name type="scientific">Stylosanthes scabra</name>
    <dbReference type="NCBI Taxonomy" id="79078"/>
    <lineage>
        <taxon>Eukaryota</taxon>
        <taxon>Viridiplantae</taxon>
        <taxon>Streptophyta</taxon>
        <taxon>Embryophyta</taxon>
        <taxon>Tracheophyta</taxon>
        <taxon>Spermatophyta</taxon>
        <taxon>Magnoliopsida</taxon>
        <taxon>eudicotyledons</taxon>
        <taxon>Gunneridae</taxon>
        <taxon>Pentapetalae</taxon>
        <taxon>rosids</taxon>
        <taxon>fabids</taxon>
        <taxon>Fabales</taxon>
        <taxon>Fabaceae</taxon>
        <taxon>Papilionoideae</taxon>
        <taxon>50 kb inversion clade</taxon>
        <taxon>dalbergioids sensu lato</taxon>
        <taxon>Dalbergieae</taxon>
        <taxon>Pterocarpus clade</taxon>
        <taxon>Stylosanthes</taxon>
    </lineage>
</organism>
<accession>A0ABU6VQF5</accession>
<evidence type="ECO:0000259" key="1">
    <source>
        <dbReference type="Pfam" id="PF13456"/>
    </source>
</evidence>
<dbReference type="InterPro" id="IPR012337">
    <property type="entry name" value="RNaseH-like_sf"/>
</dbReference>
<dbReference type="CDD" id="cd06222">
    <property type="entry name" value="RNase_H_like"/>
    <property type="match status" value="1"/>
</dbReference>
<evidence type="ECO:0000313" key="2">
    <source>
        <dbReference type="EMBL" id="MED6174635.1"/>
    </source>
</evidence>
<dbReference type="EMBL" id="JASCZI010151844">
    <property type="protein sequence ID" value="MED6174635.1"/>
    <property type="molecule type" value="Genomic_DNA"/>
</dbReference>
<comment type="caution">
    <text evidence="2">The sequence shown here is derived from an EMBL/GenBank/DDBJ whole genome shotgun (WGS) entry which is preliminary data.</text>
</comment>
<dbReference type="InterPro" id="IPR053151">
    <property type="entry name" value="RNase_H-like"/>
</dbReference>
<name>A0ABU6VQF5_9FABA</name>
<feature type="domain" description="RNase H type-1" evidence="1">
    <location>
        <begin position="6"/>
        <end position="70"/>
    </location>
</feature>
<dbReference type="PANTHER" id="PTHR47723:SF19">
    <property type="entry name" value="POLYNUCLEOTIDYL TRANSFERASE, RIBONUCLEASE H-LIKE SUPERFAMILY PROTEIN"/>
    <property type="match status" value="1"/>
</dbReference>
<proteinExistence type="predicted"/>
<dbReference type="PANTHER" id="PTHR47723">
    <property type="entry name" value="OS05G0353850 PROTEIN"/>
    <property type="match status" value="1"/>
</dbReference>
<sequence length="71" mass="7961">MANGHLAEFGCIIRYSHGDWILGCSDSVNEPIILRCELLAILHGLTLAWDRGCRYVICETDCLDAFLVINH</sequence>
<protein>
    <recommendedName>
        <fullName evidence="1">RNase H type-1 domain-containing protein</fullName>
    </recommendedName>
</protein>
<feature type="non-terminal residue" evidence="2">
    <location>
        <position position="71"/>
    </location>
</feature>
<keyword evidence="3" id="KW-1185">Reference proteome</keyword>
<dbReference type="Pfam" id="PF13456">
    <property type="entry name" value="RVT_3"/>
    <property type="match status" value="1"/>
</dbReference>
<reference evidence="2 3" key="1">
    <citation type="journal article" date="2023" name="Plants (Basel)">
        <title>Bridging the Gap: Combining Genomics and Transcriptomics Approaches to Understand Stylosanthes scabra, an Orphan Legume from the Brazilian Caatinga.</title>
        <authorList>
            <person name="Ferreira-Neto J.R.C."/>
            <person name="da Silva M.D."/>
            <person name="Binneck E."/>
            <person name="de Melo N.F."/>
            <person name="da Silva R.H."/>
            <person name="de Melo A.L.T.M."/>
            <person name="Pandolfi V."/>
            <person name="Bustamante F.O."/>
            <person name="Brasileiro-Vidal A.C."/>
            <person name="Benko-Iseppon A.M."/>
        </authorList>
    </citation>
    <scope>NUCLEOTIDE SEQUENCE [LARGE SCALE GENOMIC DNA]</scope>
    <source>
        <tissue evidence="2">Leaves</tissue>
    </source>
</reference>
<dbReference type="Gene3D" id="3.30.420.10">
    <property type="entry name" value="Ribonuclease H-like superfamily/Ribonuclease H"/>
    <property type="match status" value="1"/>
</dbReference>
<evidence type="ECO:0000313" key="3">
    <source>
        <dbReference type="Proteomes" id="UP001341840"/>
    </source>
</evidence>
<gene>
    <name evidence="2" type="ORF">PIB30_070940</name>
</gene>
<dbReference type="SUPFAM" id="SSF53098">
    <property type="entry name" value="Ribonuclease H-like"/>
    <property type="match status" value="1"/>
</dbReference>
<dbReference type="InterPro" id="IPR044730">
    <property type="entry name" value="RNase_H-like_dom_plant"/>
</dbReference>
<dbReference type="Proteomes" id="UP001341840">
    <property type="component" value="Unassembled WGS sequence"/>
</dbReference>
<dbReference type="InterPro" id="IPR002156">
    <property type="entry name" value="RNaseH_domain"/>
</dbReference>